<keyword evidence="3" id="KW-1185">Reference proteome</keyword>
<dbReference type="AlphaFoldDB" id="A0A161LK24"/>
<accession>A0A161LK24</accession>
<organism evidence="2 3">
    <name type="scientific">Planomonospora sphaerica</name>
    <dbReference type="NCBI Taxonomy" id="161355"/>
    <lineage>
        <taxon>Bacteria</taxon>
        <taxon>Bacillati</taxon>
        <taxon>Actinomycetota</taxon>
        <taxon>Actinomycetes</taxon>
        <taxon>Streptosporangiales</taxon>
        <taxon>Streptosporangiaceae</taxon>
        <taxon>Planomonospora</taxon>
    </lineage>
</organism>
<evidence type="ECO:0000313" key="2">
    <source>
        <dbReference type="EMBL" id="GAT66187.1"/>
    </source>
</evidence>
<dbReference type="EMBL" id="BDCX01000004">
    <property type="protein sequence ID" value="GAT66187.1"/>
    <property type="molecule type" value="Genomic_DNA"/>
</dbReference>
<sequence>MVKVIVDIMVPPSGSEPVRAVGRGSNARERDQGQVEEAARHGSADRVPGLRMPW</sequence>
<reference evidence="3" key="2">
    <citation type="submission" date="2016-04" db="EMBL/GenBank/DDBJ databases">
        <title>Planomonospora sphaerica JCM9374 whole genome shotgun sequence.</title>
        <authorList>
            <person name="Suzuki T."/>
            <person name="Dohra H."/>
            <person name="Kodani S."/>
        </authorList>
    </citation>
    <scope>NUCLEOTIDE SEQUENCE [LARGE SCALE GENOMIC DNA]</scope>
    <source>
        <strain evidence="3">JCM 9374</strain>
    </source>
</reference>
<feature type="region of interest" description="Disordered" evidence="1">
    <location>
        <begin position="13"/>
        <end position="54"/>
    </location>
</feature>
<reference evidence="2 3" key="1">
    <citation type="journal article" date="2016" name="Genome Announc.">
        <title>Draft Genome Sequence of Planomonospora sphaerica JCM9374, a Rare Actinomycete.</title>
        <authorList>
            <person name="Dohra H."/>
            <person name="Suzuki T."/>
            <person name="Inoue Y."/>
            <person name="Kodani S."/>
        </authorList>
    </citation>
    <scope>NUCLEOTIDE SEQUENCE [LARGE SCALE GENOMIC DNA]</scope>
    <source>
        <strain evidence="2 3">JCM 9374</strain>
    </source>
</reference>
<gene>
    <name evidence="2" type="ORF">PS9374_01831</name>
</gene>
<evidence type="ECO:0000256" key="1">
    <source>
        <dbReference type="SAM" id="MobiDB-lite"/>
    </source>
</evidence>
<dbReference type="Proteomes" id="UP000077701">
    <property type="component" value="Unassembled WGS sequence"/>
</dbReference>
<protein>
    <submittedName>
        <fullName evidence="2">Uncharacterized protein</fullName>
    </submittedName>
</protein>
<proteinExistence type="predicted"/>
<feature type="compositionally biased region" description="Basic and acidic residues" evidence="1">
    <location>
        <begin position="26"/>
        <end position="44"/>
    </location>
</feature>
<name>A0A161LK24_9ACTN</name>
<evidence type="ECO:0000313" key="3">
    <source>
        <dbReference type="Proteomes" id="UP000077701"/>
    </source>
</evidence>
<comment type="caution">
    <text evidence="2">The sequence shown here is derived from an EMBL/GenBank/DDBJ whole genome shotgun (WGS) entry which is preliminary data.</text>
</comment>